<comment type="function">
    <text evidence="7">Possible subunit of a heme lyase.</text>
</comment>
<comment type="caution">
    <text evidence="9">The sequence shown here is derived from an EMBL/GenBank/DDBJ whole genome shotgun (WGS) entry which is preliminary data.</text>
</comment>
<evidence type="ECO:0000313" key="9">
    <source>
        <dbReference type="EMBL" id="MDC7683660.1"/>
    </source>
</evidence>
<keyword evidence="6 7" id="KW-0408">Iron</keyword>
<gene>
    <name evidence="9" type="ORF">PQU92_10250</name>
</gene>
<dbReference type="CDD" id="cd16378">
    <property type="entry name" value="CcmH_N"/>
    <property type="match status" value="1"/>
</dbReference>
<feature type="domain" description="CcmH/CycL/Ccl2/NrfF N-terminal" evidence="8">
    <location>
        <begin position="68"/>
        <end position="207"/>
    </location>
</feature>
<keyword evidence="10" id="KW-1185">Reference proteome</keyword>
<dbReference type="RefSeq" id="WP_272748127.1">
    <property type="nucleotide sequence ID" value="NZ_JAQQKX010000007.1"/>
</dbReference>
<evidence type="ECO:0000256" key="4">
    <source>
        <dbReference type="ARBA" id="ARBA00022729"/>
    </source>
</evidence>
<evidence type="ECO:0000256" key="7">
    <source>
        <dbReference type="RuleBase" id="RU364112"/>
    </source>
</evidence>
<dbReference type="Proteomes" id="UP001214854">
    <property type="component" value="Unassembled WGS sequence"/>
</dbReference>
<accession>A0ABT5HUY7</accession>
<evidence type="ECO:0000256" key="5">
    <source>
        <dbReference type="ARBA" id="ARBA00022748"/>
    </source>
</evidence>
<keyword evidence="7" id="KW-0812">Transmembrane</keyword>
<dbReference type="InterPro" id="IPR051263">
    <property type="entry name" value="C-type_cytochrome_biogenesis"/>
</dbReference>
<organism evidence="9 10">
    <name type="scientific">Asticcacaulis aquaticus</name>
    <dbReference type="NCBI Taxonomy" id="2984212"/>
    <lineage>
        <taxon>Bacteria</taxon>
        <taxon>Pseudomonadati</taxon>
        <taxon>Pseudomonadota</taxon>
        <taxon>Alphaproteobacteria</taxon>
        <taxon>Caulobacterales</taxon>
        <taxon>Caulobacteraceae</taxon>
        <taxon>Asticcacaulis</taxon>
    </lineage>
</organism>
<keyword evidence="7" id="KW-0472">Membrane</keyword>
<keyword evidence="3 7" id="KW-0479">Metal-binding</keyword>
<evidence type="ECO:0000256" key="2">
    <source>
        <dbReference type="ARBA" id="ARBA00022617"/>
    </source>
</evidence>
<keyword evidence="5" id="KW-0201">Cytochrome c-type biogenesis</keyword>
<dbReference type="Gene3D" id="1.10.8.640">
    <property type="entry name" value="Cytochrome C biogenesis protein"/>
    <property type="match status" value="1"/>
</dbReference>
<evidence type="ECO:0000313" key="10">
    <source>
        <dbReference type="Proteomes" id="UP001214854"/>
    </source>
</evidence>
<evidence type="ECO:0000256" key="6">
    <source>
        <dbReference type="ARBA" id="ARBA00023004"/>
    </source>
</evidence>
<evidence type="ECO:0000256" key="1">
    <source>
        <dbReference type="ARBA" id="ARBA00010342"/>
    </source>
</evidence>
<name>A0ABT5HUY7_9CAUL</name>
<proteinExistence type="inferred from homology"/>
<protein>
    <recommendedName>
        <fullName evidence="7">Cytochrome c-type biogenesis protein</fullName>
    </recommendedName>
</protein>
<comment type="similarity">
    <text evidence="1 7">Belongs to the CcmH/CycL/Ccl2/NrfF family.</text>
</comment>
<dbReference type="InterPro" id="IPR038297">
    <property type="entry name" value="CcmH/CycL/NrfF/Ccl2_sf"/>
</dbReference>
<dbReference type="EMBL" id="JAQQKX010000007">
    <property type="protein sequence ID" value="MDC7683660.1"/>
    <property type="molecule type" value="Genomic_DNA"/>
</dbReference>
<keyword evidence="4 7" id="KW-0732">Signal</keyword>
<feature type="transmembrane region" description="Helical" evidence="7">
    <location>
        <begin position="163"/>
        <end position="183"/>
    </location>
</feature>
<feature type="transmembrane region" description="Helical" evidence="7">
    <location>
        <begin position="62"/>
        <end position="81"/>
    </location>
</feature>
<sequence length="215" mass="24209">MRVQKSYLPISDGEGDHSRSEWWWGILRRFNDHCPKKARAPTTTSQAFGLRAVPLPNKLGRYVRLLLVTLFAFTQIAAAVLPGEAMPDPRQDQRARDLYSEVRCVVCQNESIADSSADIAADMRRDIRLHIADGLTDTQIRDTMRARYGDYVLFRPRFAPGTALLWGLPLVILLTGGLVFALMNKKPEKTVVSELTPEEQARLDRLLNDDNGSQS</sequence>
<dbReference type="InterPro" id="IPR005616">
    <property type="entry name" value="CcmH/CycL/Ccl2/NrfF_N"/>
</dbReference>
<reference evidence="9 10" key="1">
    <citation type="submission" date="2023-01" db="EMBL/GenBank/DDBJ databases">
        <title>Novel species of the genus Asticcacaulis isolated from rivers.</title>
        <authorList>
            <person name="Lu H."/>
        </authorList>
    </citation>
    <scope>NUCLEOTIDE SEQUENCE [LARGE SCALE GENOMIC DNA]</scope>
    <source>
        <strain evidence="9 10">BYS171W</strain>
    </source>
</reference>
<keyword evidence="2 7" id="KW-0349">Heme</keyword>
<dbReference type="PANTHER" id="PTHR47870:SF1">
    <property type="entry name" value="CYTOCHROME C-TYPE BIOGENESIS PROTEIN CCMH"/>
    <property type="match status" value="1"/>
</dbReference>
<evidence type="ECO:0000256" key="3">
    <source>
        <dbReference type="ARBA" id="ARBA00022723"/>
    </source>
</evidence>
<dbReference type="Pfam" id="PF03918">
    <property type="entry name" value="CcmH"/>
    <property type="match status" value="1"/>
</dbReference>
<keyword evidence="7" id="KW-1133">Transmembrane helix</keyword>
<evidence type="ECO:0000259" key="8">
    <source>
        <dbReference type="Pfam" id="PF03918"/>
    </source>
</evidence>
<dbReference type="PANTHER" id="PTHR47870">
    <property type="entry name" value="CYTOCHROME C-TYPE BIOGENESIS PROTEIN CCMH"/>
    <property type="match status" value="1"/>
</dbReference>